<dbReference type="EMBL" id="JGZI01000010">
    <property type="protein sequence ID" value="KFI81066.1"/>
    <property type="molecule type" value="Genomic_DNA"/>
</dbReference>
<reference evidence="2 3" key="1">
    <citation type="submission" date="2014-03" db="EMBL/GenBank/DDBJ databases">
        <title>Genomics of Bifidobacteria.</title>
        <authorList>
            <person name="Ventura M."/>
            <person name="Milani C."/>
            <person name="Lugli G.A."/>
        </authorList>
    </citation>
    <scope>NUCLEOTIDE SEQUENCE [LARGE SCALE GENOMIC DNA]</scope>
    <source>
        <strain evidence="2 3">LMG 21775</strain>
    </source>
</reference>
<comment type="caution">
    <text evidence="2">The sequence shown here is derived from an EMBL/GenBank/DDBJ whole genome shotgun (WGS) entry which is preliminary data.</text>
</comment>
<proteinExistence type="predicted"/>
<sequence>MMTDHGEDGKAPQIGEWFQEQPVVPEEPAPGHHILRKILVFSVAAILGLSAAAYAMHSLKSSKVNAGNSTAENAVAGSGAKSPLLTSSSDFDKDGIDDYSDIVAGAHEQAREKPTYDDGYYQGGYPPADRGACTDMVWHAFANAGYDLKGMVDKDIAQDPQAYASVVSTPDPNIDFRRVGVLSVFFTRYGDSLTTDVSQHDQWQQGDLVVFDRTWHIGIVSENRDKQGIPLLLHNMGQQHRENDYLSFASHRPITAHLRFEPSKLPASLRLAWKQS</sequence>
<keyword evidence="1" id="KW-1133">Transmembrane helix</keyword>
<keyword evidence="1" id="KW-0472">Membrane</keyword>
<feature type="transmembrane region" description="Helical" evidence="1">
    <location>
        <begin position="38"/>
        <end position="56"/>
    </location>
</feature>
<evidence type="ECO:0000256" key="1">
    <source>
        <dbReference type="SAM" id="Phobius"/>
    </source>
</evidence>
<protein>
    <submittedName>
        <fullName evidence="2">Dihydroxyacetone kinase subunit DhaL</fullName>
    </submittedName>
</protein>
<name>A0A087CCR6_9BIFI</name>
<keyword evidence="1" id="KW-0812">Transmembrane</keyword>
<dbReference type="InterPro" id="IPR009706">
    <property type="entry name" value="DUF1287"/>
</dbReference>
<organism evidence="2 3">
    <name type="scientific">Bifidobacterium psychraerophilum</name>
    <dbReference type="NCBI Taxonomy" id="218140"/>
    <lineage>
        <taxon>Bacteria</taxon>
        <taxon>Bacillati</taxon>
        <taxon>Actinomycetota</taxon>
        <taxon>Actinomycetes</taxon>
        <taxon>Bifidobacteriales</taxon>
        <taxon>Bifidobacteriaceae</taxon>
        <taxon>Bifidobacterium</taxon>
    </lineage>
</organism>
<evidence type="ECO:0000313" key="3">
    <source>
        <dbReference type="Proteomes" id="UP000029050"/>
    </source>
</evidence>
<dbReference type="RefSeq" id="WP_051921830.1">
    <property type="nucleotide sequence ID" value="NZ_JGZI01000010.1"/>
</dbReference>
<accession>A0A087CCR6</accession>
<keyword evidence="2" id="KW-0808">Transferase</keyword>
<dbReference type="OrthoDB" id="114026at2"/>
<gene>
    <name evidence="2" type="ORF">BPSY_1472</name>
</gene>
<dbReference type="Proteomes" id="UP000029050">
    <property type="component" value="Unassembled WGS sequence"/>
</dbReference>
<dbReference type="eggNOG" id="COG3738">
    <property type="taxonomic scope" value="Bacteria"/>
</dbReference>
<dbReference type="AlphaFoldDB" id="A0A087CCR6"/>
<dbReference type="GeneID" id="98300661"/>
<evidence type="ECO:0000313" key="2">
    <source>
        <dbReference type="EMBL" id="KFI81066.1"/>
    </source>
</evidence>
<keyword evidence="2" id="KW-0418">Kinase</keyword>
<dbReference type="GO" id="GO:0016301">
    <property type="term" value="F:kinase activity"/>
    <property type="evidence" value="ECO:0007669"/>
    <property type="project" value="UniProtKB-KW"/>
</dbReference>
<dbReference type="Pfam" id="PF06940">
    <property type="entry name" value="DUF1287"/>
    <property type="match status" value="1"/>
</dbReference>
<keyword evidence="3" id="KW-1185">Reference proteome</keyword>
<dbReference type="STRING" id="218140.BPSY_1472"/>